<dbReference type="RefSeq" id="WP_137616566.1">
    <property type="nucleotide sequence ID" value="NZ_BJDI01000010.1"/>
</dbReference>
<dbReference type="Proteomes" id="UP001596171">
    <property type="component" value="Unassembled WGS sequence"/>
</dbReference>
<keyword evidence="3" id="KW-1185">Reference proteome</keyword>
<reference evidence="3" key="1">
    <citation type="journal article" date="2019" name="Int. J. Syst. Evol. Microbiol.">
        <title>The Global Catalogue of Microorganisms (GCM) 10K type strain sequencing project: providing services to taxonomists for standard genome sequencing and annotation.</title>
        <authorList>
            <consortium name="The Broad Institute Genomics Platform"/>
            <consortium name="The Broad Institute Genome Sequencing Center for Infectious Disease"/>
            <person name="Wu L."/>
            <person name="Ma J."/>
        </authorList>
    </citation>
    <scope>NUCLEOTIDE SEQUENCE [LARGE SCALE GENOMIC DNA]</scope>
    <source>
        <strain evidence="3">CCM 8930</strain>
    </source>
</reference>
<gene>
    <name evidence="2" type="ORF">ACFP1L_11990</name>
</gene>
<feature type="region of interest" description="Disordered" evidence="1">
    <location>
        <begin position="355"/>
        <end position="378"/>
    </location>
</feature>
<accession>A0ABW1SMT0</accession>
<dbReference type="PIRSF" id="PIRSF029215">
    <property type="entry name" value="UCP029215"/>
    <property type="match status" value="1"/>
</dbReference>
<proteinExistence type="predicted"/>
<organism evidence="2 3">
    <name type="scientific">Lactiplantibacillus nangangensis</name>
    <dbReference type="NCBI Taxonomy" id="2559917"/>
    <lineage>
        <taxon>Bacteria</taxon>
        <taxon>Bacillati</taxon>
        <taxon>Bacillota</taxon>
        <taxon>Bacilli</taxon>
        <taxon>Lactobacillales</taxon>
        <taxon>Lactobacillaceae</taxon>
        <taxon>Lactiplantibacillus</taxon>
    </lineage>
</organism>
<name>A0ABW1SMT0_9LACO</name>
<dbReference type="Pfam" id="PF09979">
    <property type="entry name" value="DUF2213"/>
    <property type="match status" value="1"/>
</dbReference>
<dbReference type="EMBL" id="JBHSSE010000024">
    <property type="protein sequence ID" value="MFC6202584.1"/>
    <property type="molecule type" value="Genomic_DNA"/>
</dbReference>
<feature type="region of interest" description="Disordered" evidence="1">
    <location>
        <begin position="252"/>
        <end position="278"/>
    </location>
</feature>
<dbReference type="InterPro" id="IPR016913">
    <property type="entry name" value="UCP029215"/>
</dbReference>
<sequence>MQVTRYDRAEITDSHLTDEGYLDVKACPISRSGVFPYYFADGTMLREAKLPSDLQDGVGSFNNKPVTNEHPQEFVSARNINKYSVGMTHSNAHMQDGQMVVDMTITDPTTIQEIHDGKRRELSIGFKADVERRSGEFAGQHYDAVQTNIKGNHVAVVSAGRAGHDVSIPHFDSKDATLSTQILDDGYAGTTKNDQGGTKMKKIIIDGATYELAEDAAAAVQNEQNKATTGATSLEEANKTIAGLKKQIESLKSDNNDAKKSSSTNEAKADAAQSELKSMQDSMQDLIDARVQLQADAAQRLDDSFDFKGKSSRDIKTAVILASHKDLNLDGKDDAYVDGAYSLIMAEKPKAMGGIDVQSASQHKDSVDPTSPQYRLSHAYELAHK</sequence>
<comment type="caution">
    <text evidence="2">The sequence shown here is derived from an EMBL/GenBank/DDBJ whole genome shotgun (WGS) entry which is preliminary data.</text>
</comment>
<evidence type="ECO:0000256" key="1">
    <source>
        <dbReference type="SAM" id="MobiDB-lite"/>
    </source>
</evidence>
<evidence type="ECO:0000313" key="3">
    <source>
        <dbReference type="Proteomes" id="UP001596171"/>
    </source>
</evidence>
<evidence type="ECO:0000313" key="2">
    <source>
        <dbReference type="EMBL" id="MFC6202584.1"/>
    </source>
</evidence>
<protein>
    <submittedName>
        <fullName evidence="2">DUF2213 domain-containing protein</fullName>
    </submittedName>
</protein>